<keyword evidence="1" id="KW-1133">Transmembrane helix</keyword>
<reference evidence="2" key="1">
    <citation type="submission" date="2014-11" db="EMBL/GenBank/DDBJ databases">
        <authorList>
            <person name="Amaro Gonzalez C."/>
        </authorList>
    </citation>
    <scope>NUCLEOTIDE SEQUENCE</scope>
</reference>
<sequence>MNLGCRSGSSFLRSSREISSYSSSRITICFSLSIFMRMAALLVSLRKRNLFSFSFRVSSTSHTTSESDILWGDVHVPFRYKATD</sequence>
<dbReference type="EMBL" id="GBXM01007575">
    <property type="protein sequence ID" value="JAI01003.1"/>
    <property type="molecule type" value="Transcribed_RNA"/>
</dbReference>
<name>A0A0E9XE41_ANGAN</name>
<keyword evidence="1" id="KW-0812">Transmembrane</keyword>
<proteinExistence type="predicted"/>
<reference evidence="2" key="2">
    <citation type="journal article" date="2015" name="Fish Shellfish Immunol.">
        <title>Early steps in the European eel (Anguilla anguilla)-Vibrio vulnificus interaction in the gills: Role of the RtxA13 toxin.</title>
        <authorList>
            <person name="Callol A."/>
            <person name="Pajuelo D."/>
            <person name="Ebbesson L."/>
            <person name="Teles M."/>
            <person name="MacKenzie S."/>
            <person name="Amaro C."/>
        </authorList>
    </citation>
    <scope>NUCLEOTIDE SEQUENCE</scope>
</reference>
<evidence type="ECO:0000313" key="2">
    <source>
        <dbReference type="EMBL" id="JAI01003.1"/>
    </source>
</evidence>
<feature type="transmembrane region" description="Helical" evidence="1">
    <location>
        <begin position="25"/>
        <end position="45"/>
    </location>
</feature>
<evidence type="ECO:0000256" key="1">
    <source>
        <dbReference type="SAM" id="Phobius"/>
    </source>
</evidence>
<keyword evidence="1" id="KW-0472">Membrane</keyword>
<protein>
    <submittedName>
        <fullName evidence="2">Uncharacterized protein</fullName>
    </submittedName>
</protein>
<organism evidence="2">
    <name type="scientific">Anguilla anguilla</name>
    <name type="common">European freshwater eel</name>
    <name type="synonym">Muraena anguilla</name>
    <dbReference type="NCBI Taxonomy" id="7936"/>
    <lineage>
        <taxon>Eukaryota</taxon>
        <taxon>Metazoa</taxon>
        <taxon>Chordata</taxon>
        <taxon>Craniata</taxon>
        <taxon>Vertebrata</taxon>
        <taxon>Euteleostomi</taxon>
        <taxon>Actinopterygii</taxon>
        <taxon>Neopterygii</taxon>
        <taxon>Teleostei</taxon>
        <taxon>Anguilliformes</taxon>
        <taxon>Anguillidae</taxon>
        <taxon>Anguilla</taxon>
    </lineage>
</organism>
<dbReference type="AlphaFoldDB" id="A0A0E9XE41"/>
<accession>A0A0E9XE41</accession>